<name>A0A1E1KYC7_9HELO</name>
<evidence type="ECO:0000313" key="2">
    <source>
        <dbReference type="Proteomes" id="UP000178912"/>
    </source>
</evidence>
<dbReference type="OrthoDB" id="3486108at2759"/>
<organism evidence="1 2">
    <name type="scientific">Rhynchosporium agropyri</name>
    <dbReference type="NCBI Taxonomy" id="914238"/>
    <lineage>
        <taxon>Eukaryota</taxon>
        <taxon>Fungi</taxon>
        <taxon>Dikarya</taxon>
        <taxon>Ascomycota</taxon>
        <taxon>Pezizomycotina</taxon>
        <taxon>Leotiomycetes</taxon>
        <taxon>Helotiales</taxon>
        <taxon>Ploettnerulaceae</taxon>
        <taxon>Rhynchosporium</taxon>
    </lineage>
</organism>
<gene>
    <name evidence="1" type="ORF">RAG0_10079</name>
</gene>
<evidence type="ECO:0000313" key="1">
    <source>
        <dbReference type="EMBL" id="CZT03266.1"/>
    </source>
</evidence>
<sequence length="226" mass="25953">MSLHEDPFPNYTNLFGDFQFGNNARSQAYESIPESPLTENAVLRTQLHLAFNPIPASSPPTNELAAVSLRSPKCPQFKGTRFDFTSYFHNARIFRSPPHGLLNLVERSYVLKSRLQSLLVTYIINDLREEIRIQDIRHDIIAWVQEVANLADQVREIMDQAEGVSAGLYSVQMWTGKMASQLESHLERSNGLKMDVQKGWKKCVLFEFRKKWEIVWVVCANACSYQ</sequence>
<keyword evidence="2" id="KW-1185">Reference proteome</keyword>
<accession>A0A1E1KYC7</accession>
<reference evidence="2" key="1">
    <citation type="submission" date="2016-03" db="EMBL/GenBank/DDBJ databases">
        <authorList>
            <person name="Guldener U."/>
        </authorList>
    </citation>
    <scope>NUCLEOTIDE SEQUENCE [LARGE SCALE GENOMIC DNA]</scope>
    <source>
        <strain evidence="2">04CH-RAC-A.6.1</strain>
    </source>
</reference>
<dbReference type="AlphaFoldDB" id="A0A1E1KYC7"/>
<proteinExistence type="predicted"/>
<protein>
    <submittedName>
        <fullName evidence="1">Uncharacterized protein</fullName>
    </submittedName>
</protein>
<dbReference type="Proteomes" id="UP000178912">
    <property type="component" value="Unassembled WGS sequence"/>
</dbReference>
<dbReference type="EMBL" id="FJUX01000061">
    <property type="protein sequence ID" value="CZT03266.1"/>
    <property type="molecule type" value="Genomic_DNA"/>
</dbReference>